<comment type="caution">
    <text evidence="1">The sequence shown here is derived from an EMBL/GenBank/DDBJ whole genome shotgun (WGS) entry which is preliminary data.</text>
</comment>
<organism evidence="1 2">
    <name type="scientific">Burkholderia stabilis</name>
    <dbReference type="NCBI Taxonomy" id="95485"/>
    <lineage>
        <taxon>Bacteria</taxon>
        <taxon>Pseudomonadati</taxon>
        <taxon>Pseudomonadota</taxon>
        <taxon>Betaproteobacteria</taxon>
        <taxon>Burkholderiales</taxon>
        <taxon>Burkholderiaceae</taxon>
        <taxon>Burkholderia</taxon>
        <taxon>Burkholderia cepacia complex</taxon>
    </lineage>
</organism>
<reference evidence="1 2" key="1">
    <citation type="submission" date="2018-08" db="EMBL/GenBank/DDBJ databases">
        <title>Mountain-cultivated ginseng endophyte, Burkholderia stabilis and its activity against ginseng root rot disease.</title>
        <authorList>
            <person name="Tapan Kumar M."/>
            <person name="Bae H."/>
            <person name="Shanmugam G."/>
            <person name="Jeon J."/>
        </authorList>
    </citation>
    <scope>NUCLEOTIDE SEQUENCE [LARGE SCALE GENOMIC DNA]</scope>
    <source>
        <strain evidence="1 2">EB159</strain>
    </source>
</reference>
<name>A0A4V1PQT9_9BURK</name>
<evidence type="ECO:0000313" key="1">
    <source>
        <dbReference type="EMBL" id="RXV65254.1"/>
    </source>
</evidence>
<dbReference type="AlphaFoldDB" id="A0A4V1PQT9"/>
<accession>A0A4V1PQT9</accession>
<dbReference type="Proteomes" id="UP000289650">
    <property type="component" value="Unassembled WGS sequence"/>
</dbReference>
<evidence type="ECO:0000313" key="2">
    <source>
        <dbReference type="Proteomes" id="UP000289650"/>
    </source>
</evidence>
<dbReference type="RefSeq" id="WP_129517703.1">
    <property type="nucleotide sequence ID" value="NZ_QWEX01000003.1"/>
</dbReference>
<proteinExistence type="predicted"/>
<protein>
    <submittedName>
        <fullName evidence="1">Uncharacterized protein</fullName>
    </submittedName>
</protein>
<sequence length="94" mass="9895">MLAGAPSVRRPTTQRLVVDDRIGYVKQNGEASPKVFKLKVLTLEPGERITLRHSRASAAPVPGAARCATNTGIDICAPQRSIAAIDILHAVPGG</sequence>
<dbReference type="EMBL" id="QWEX01000003">
    <property type="protein sequence ID" value="RXV65254.1"/>
    <property type="molecule type" value="Genomic_DNA"/>
</dbReference>
<gene>
    <name evidence="1" type="ORF">D1006_34565</name>
</gene>
<dbReference type="OrthoDB" id="9797162at2"/>